<dbReference type="EMBL" id="FBWG01000007">
    <property type="protein sequence ID" value="CUX19621.1"/>
    <property type="molecule type" value="Genomic_DNA"/>
</dbReference>
<dbReference type="SUPFAM" id="SSF55961">
    <property type="entry name" value="Bet v1-like"/>
    <property type="match status" value="1"/>
</dbReference>
<proteinExistence type="predicted"/>
<evidence type="ECO:0000313" key="2">
    <source>
        <dbReference type="Proteomes" id="UP000191987"/>
    </source>
</evidence>
<evidence type="ECO:0000313" key="1">
    <source>
        <dbReference type="EMBL" id="CUX19621.1"/>
    </source>
</evidence>
<dbReference type="RefSeq" id="WP_080816978.1">
    <property type="nucleotide sequence ID" value="NZ_LT009748.1"/>
</dbReference>
<protein>
    <recommendedName>
        <fullName evidence="3">Polyketide cyclase / dehydrase and lipid transport</fullName>
    </recommendedName>
</protein>
<accession>A0A1S7PD32</accession>
<reference evidence="1 2" key="1">
    <citation type="submission" date="2016-01" db="EMBL/GenBank/DDBJ databases">
        <authorList>
            <person name="Oliw E.H."/>
        </authorList>
    </citation>
    <scope>NUCLEOTIDE SEQUENCE [LARGE SCALE GENOMIC DNA]</scope>
    <source>
        <strain evidence="1 2">Zutra 3-1</strain>
    </source>
</reference>
<dbReference type="Gene3D" id="3.30.530.20">
    <property type="match status" value="1"/>
</dbReference>
<sequence length="134" mass="14605">MPVMQSRIIHLSVEKPWSHVYDFASNPQNMPRWAAGLAGGLTPDGEDWIAEGGPLGEVRVNFAPANEFGVIDHVVTLPDGVKVYNALRVTPNGSGTEVSFTLLRLQGMTDEDFEQDAKAITADLETLKALLEKD</sequence>
<dbReference type="InterPro" id="IPR023393">
    <property type="entry name" value="START-like_dom_sf"/>
</dbReference>
<gene>
    <name evidence="1" type="ORF">AGR7C_Cc150009</name>
</gene>
<name>A0A1S7PD32_9HYPH</name>
<evidence type="ECO:0008006" key="3">
    <source>
        <dbReference type="Google" id="ProtNLM"/>
    </source>
</evidence>
<dbReference type="AlphaFoldDB" id="A0A1S7PD32"/>
<organism evidence="1 2">
    <name type="scientific">Agrobacterium deltaense Zutra 3/1</name>
    <dbReference type="NCBI Taxonomy" id="1183427"/>
    <lineage>
        <taxon>Bacteria</taxon>
        <taxon>Pseudomonadati</taxon>
        <taxon>Pseudomonadota</taxon>
        <taxon>Alphaproteobacteria</taxon>
        <taxon>Hyphomicrobiales</taxon>
        <taxon>Rhizobiaceae</taxon>
        <taxon>Rhizobium/Agrobacterium group</taxon>
        <taxon>Agrobacterium</taxon>
    </lineage>
</organism>
<dbReference type="Proteomes" id="UP000191987">
    <property type="component" value="Unassembled WGS sequence"/>
</dbReference>